<name>A0ABV0CX14_9SPHN</name>
<keyword evidence="5" id="KW-0175">Coiled coil</keyword>
<dbReference type="InterPro" id="IPR042175">
    <property type="entry name" value="Cell/Rod_MreC_2"/>
</dbReference>
<evidence type="ECO:0000256" key="6">
    <source>
        <dbReference type="SAM" id="MobiDB-lite"/>
    </source>
</evidence>
<sequence>MASPAAQRSGTNRRAQFGVFAGYLLASAGAAIGALLLIVSLLRPEAFAGLRTMASDVTASVGEAGAAGRVGTSNFFDAIAGYYEAGSKNAQMKEEIAIARVKLAEARALEQENEQLKAVLGLAQDERKPVAIARLIGSTSVSARRFAYLSAGRDDGVKVGMPVTSPMGLVGRVLEVGRTSSRVLLLTDSESIVPVRRATDNVVAFAEGRADGSLRLRLLTLGVNPLEIGDVFVTSGSGGMFRPGIAVAMVTELNDDGGIARLLSNPAATDVVLVEPVWQPEAVAMLERPPSGPTEQGIEEVAAALPEPPVSPPPPPVAPSGAAAPDE</sequence>
<evidence type="ECO:0000256" key="7">
    <source>
        <dbReference type="SAM" id="Phobius"/>
    </source>
</evidence>
<dbReference type="RefSeq" id="WP_346784680.1">
    <property type="nucleotide sequence ID" value="NZ_JBDLBR010000002.1"/>
</dbReference>
<dbReference type="Gene3D" id="2.40.10.350">
    <property type="entry name" value="Rod shape-determining protein MreC, domain 2"/>
    <property type="match status" value="1"/>
</dbReference>
<keyword evidence="7" id="KW-1133">Transmembrane helix</keyword>
<dbReference type="Pfam" id="PF04085">
    <property type="entry name" value="MreC"/>
    <property type="match status" value="1"/>
</dbReference>
<evidence type="ECO:0000313" key="9">
    <source>
        <dbReference type="EMBL" id="MEN7537235.1"/>
    </source>
</evidence>
<dbReference type="EMBL" id="JBDLBR010000002">
    <property type="protein sequence ID" value="MEN7537235.1"/>
    <property type="molecule type" value="Genomic_DNA"/>
</dbReference>
<dbReference type="PANTHER" id="PTHR34138:SF1">
    <property type="entry name" value="CELL SHAPE-DETERMINING PROTEIN MREC"/>
    <property type="match status" value="1"/>
</dbReference>
<reference evidence="9 10" key="1">
    <citation type="submission" date="2024-05" db="EMBL/GenBank/DDBJ databases">
        <authorList>
            <person name="Park S."/>
        </authorList>
    </citation>
    <scope>NUCLEOTIDE SEQUENCE [LARGE SCALE GENOMIC DNA]</scope>
    <source>
        <strain evidence="9 10">DGU5</strain>
    </source>
</reference>
<dbReference type="InterPro" id="IPR042177">
    <property type="entry name" value="Cell/Rod_1"/>
</dbReference>
<evidence type="ECO:0000256" key="4">
    <source>
        <dbReference type="ARBA" id="ARBA00032089"/>
    </source>
</evidence>
<dbReference type="InterPro" id="IPR055342">
    <property type="entry name" value="MreC_beta-barrel_core"/>
</dbReference>
<accession>A0ABV0CX14</accession>
<evidence type="ECO:0000259" key="8">
    <source>
        <dbReference type="Pfam" id="PF04085"/>
    </source>
</evidence>
<proteinExistence type="inferred from homology"/>
<evidence type="ECO:0000256" key="2">
    <source>
        <dbReference type="ARBA" id="ARBA00013855"/>
    </source>
</evidence>
<evidence type="ECO:0000256" key="1">
    <source>
        <dbReference type="ARBA" id="ARBA00009369"/>
    </source>
</evidence>
<organism evidence="9 10">
    <name type="scientific">Aurantiacibacter flavus</name>
    <dbReference type="NCBI Taxonomy" id="3145232"/>
    <lineage>
        <taxon>Bacteria</taxon>
        <taxon>Pseudomonadati</taxon>
        <taxon>Pseudomonadota</taxon>
        <taxon>Alphaproteobacteria</taxon>
        <taxon>Sphingomonadales</taxon>
        <taxon>Erythrobacteraceae</taxon>
        <taxon>Aurantiacibacter</taxon>
    </lineage>
</organism>
<dbReference type="Proteomes" id="UP001484535">
    <property type="component" value="Unassembled WGS sequence"/>
</dbReference>
<evidence type="ECO:0000256" key="3">
    <source>
        <dbReference type="ARBA" id="ARBA00022960"/>
    </source>
</evidence>
<feature type="region of interest" description="Disordered" evidence="6">
    <location>
        <begin position="287"/>
        <end position="327"/>
    </location>
</feature>
<dbReference type="Gene3D" id="2.40.10.340">
    <property type="entry name" value="Rod shape-determining protein MreC, domain 1"/>
    <property type="match status" value="1"/>
</dbReference>
<feature type="compositionally biased region" description="Pro residues" evidence="6">
    <location>
        <begin position="306"/>
        <end position="318"/>
    </location>
</feature>
<dbReference type="PANTHER" id="PTHR34138">
    <property type="entry name" value="CELL SHAPE-DETERMINING PROTEIN MREC"/>
    <property type="match status" value="1"/>
</dbReference>
<keyword evidence="10" id="KW-1185">Reference proteome</keyword>
<feature type="domain" description="Rod shape-determining protein MreC beta-barrel core" evidence="8">
    <location>
        <begin position="136"/>
        <end position="258"/>
    </location>
</feature>
<keyword evidence="3" id="KW-0133">Cell shape</keyword>
<keyword evidence="7" id="KW-0472">Membrane</keyword>
<protein>
    <recommendedName>
        <fullName evidence="2">Cell shape-determining protein MreC</fullName>
    </recommendedName>
    <alternativeName>
        <fullName evidence="4">Cell shape protein MreC</fullName>
    </alternativeName>
</protein>
<evidence type="ECO:0000256" key="5">
    <source>
        <dbReference type="SAM" id="Coils"/>
    </source>
</evidence>
<feature type="transmembrane region" description="Helical" evidence="7">
    <location>
        <begin position="20"/>
        <end position="42"/>
    </location>
</feature>
<evidence type="ECO:0000313" key="10">
    <source>
        <dbReference type="Proteomes" id="UP001484535"/>
    </source>
</evidence>
<keyword evidence="7" id="KW-0812">Transmembrane</keyword>
<comment type="similarity">
    <text evidence="1">Belongs to the MreC family.</text>
</comment>
<dbReference type="InterPro" id="IPR007221">
    <property type="entry name" value="MreC"/>
</dbReference>
<feature type="coiled-coil region" evidence="5">
    <location>
        <begin position="89"/>
        <end position="126"/>
    </location>
</feature>
<gene>
    <name evidence="9" type="primary">mreC</name>
    <name evidence="9" type="ORF">ABDJ38_08615</name>
</gene>
<comment type="caution">
    <text evidence="9">The sequence shown here is derived from an EMBL/GenBank/DDBJ whole genome shotgun (WGS) entry which is preliminary data.</text>
</comment>